<comment type="similarity">
    <text evidence="3">Belongs to the TRAPPC11 family.</text>
</comment>
<dbReference type="Gene3D" id="3.30.470.20">
    <property type="entry name" value="ATP-grasp fold, B domain"/>
    <property type="match status" value="1"/>
</dbReference>
<name>A0ABD2QF94_9PLAT</name>
<feature type="domain" description="Trafficking protein particle complex subunit 11" evidence="9">
    <location>
        <begin position="179"/>
        <end position="432"/>
    </location>
</feature>
<sequence>MHKHLDEIPSVVVFFYDLDWDEEEWESKLAQSCSYIKTIRQSLLGRQTQFVVVLIQTRASLPNGEDLIVAERAQEFCHKADLAPNNLLVLPDPEDLKGFVSLLIDQFKKLAIIYYNLEIKHIKSHRDFLNKTNHQLLFARHEFKMAFFSEIKQDFKAAFKHYRQAYNFLIEIPKFNAHLLEIKTMACYVNYKICAIAFKKDVNDAIQQFRRHVDTFKSEVGEPTLAFEHEAWLSVQFRLFGDLFSEAIASHLKGILIQHPGLYYQEAARHAIARRTCIQRHSLEQLEQEDESLASYNSKSTEFVGQRPWRETIRSIEPPDSLKEMEAMDALLRMEMGVNHSFKIVNLLESAYVQYKRFKATRTRLYPVLLMAEEFLLTRQFERVLHRLEPTLSEFRREHFDAIFSSVLLTLLRADYETGNLDSFMLHSFELLGPRSYLKLGERLDVLHRVHQLVSGLAPIGNGSELTDYFSLPSKTDSASVEAIWQTEFTRISSQKIALKLDSLASFIDCRAMFVSDHFDNDQPVHVMVFFKSNAPNLIHLSDVSLQLLVEYNNDANNKLVLNNRLTCSWSEMFTLDPVDSPMVGIHFVLDNYVTARFLKFALLPRPGYLDRPFGLKTLDNLQIQRVSAKLCPPQGMTPVVSAPVEKPNVYLTWDLNQPQTVTPVDPSLVQDVFSEENGKYGLPCLPSNWDGLLNFVRAEVTPRIAKVDVHFDAPKPALVAEVFPIKCKLEFHEDSPISNLKLVAHMVEARNSVKSSGPAELHLEPTALNCCLPTHAAKGSHTVKAQTSSLFHAPTRFAETFERLARAKGTAFDKNMSSSSNLSIGNPDRDSLKHLTEKVFPQETTFQPTDTLTETIYASFASQGERRLQLNVSYNIEVSMPRYETSLFLVTGENSSRRSMRYKILAKCDAQRVCYVQNSEKSTFTVKTYATFDINLNLQPPFDISWYTLTLTQRPIQELIVGERFMLQLTVKNTSHGKIQLLSTQFHLHPCVKPVDPIPDLQINNMSINSEETVSEVQAFCVESSLDPTDLLGLGSYVISWQRIPEEASSFKGTELPLNESLFILENFPVEVLPISVELENVPAAGTEMKPFNLAYAITNISDLVQDVKFSIEASDHLLHAGLKASSISLLPRVKKHIPMTLVPMQAGLLELPKLSISLPRQQDLAVTNDATFNLHDSLTNKLTRSLPAYLFIFTVFEEVQVTPLAEVERILNKNVSTKIQTSKKDDPNLPTDDTKSVLSDKRVELKKEFRRFSLDTRTPKLPKKLKTAKVSKIDEVDVSSFMNVSLFPNVAPTIRFITSTDKTAKPTQIPTKLRQLMRYRDSTCTPACLRRVFTATGFRSSKNFNWLETLDQIQSNDWLIHYGRYPKGPTYQTLKMHQMVNHIPCSFHLGRKDRLHENNERARRIFGRSKFNYLPETFVLPNDLSELKKAWDSETENMERVKWILKPSAASRGIGIRLIDKWSQVPKKRNCIVQRYIANPYLINGNKFDLRIYAVVSCVDPLRVYIHQDGLVRFASQKYTNSNNHLSNRFIHLTNYSINKMSADYVNNNNENAMQGHKWGLRLLWSYLAQKGVQVDYIWANIKDLVIKTVLSCESKLFSALDQFAPRSHCASELFGFDVLLDEKLEPWLIEVNISPSMHSDTPLDDAIKSKVLCDFYNLVGVELPKLDWVSPPIIKYLDRPNPVKSQTDDEGDDFSDSEIPVAQQAVRVQRSRSAVRSSSFASPRSIRTNLFEADPLSWPGPSSHNEKLKQRYFNRRAHSLSFPYITDDSESRYQIRGDSKSKSRSRASLKPPGFSDARTRLLLLLAPRPSHPTTGCIQPLAV</sequence>
<dbReference type="SUPFAM" id="SSF56059">
    <property type="entry name" value="Glutathione synthetase ATP-binding domain-like"/>
    <property type="match status" value="1"/>
</dbReference>
<evidence type="ECO:0000259" key="9">
    <source>
        <dbReference type="Pfam" id="PF11817"/>
    </source>
</evidence>
<evidence type="ECO:0000256" key="8">
    <source>
        <dbReference type="SAM" id="MobiDB-lite"/>
    </source>
</evidence>
<dbReference type="PANTHER" id="PTHR14374:SF0">
    <property type="entry name" value="TRAFFICKING PROTEIN PARTICLE COMPLEX SUBUNIT 11"/>
    <property type="match status" value="1"/>
</dbReference>
<keyword evidence="12" id="KW-1185">Reference proteome</keyword>
<evidence type="ECO:0000313" key="11">
    <source>
        <dbReference type="EMBL" id="KAL3317902.1"/>
    </source>
</evidence>
<evidence type="ECO:0000256" key="4">
    <source>
        <dbReference type="ARBA" id="ARBA00021520"/>
    </source>
</evidence>
<evidence type="ECO:0000256" key="3">
    <source>
        <dbReference type="ARBA" id="ARBA00007051"/>
    </source>
</evidence>
<dbReference type="GO" id="GO:0005794">
    <property type="term" value="C:Golgi apparatus"/>
    <property type="evidence" value="ECO:0007669"/>
    <property type="project" value="UniProtKB-SubCell"/>
</dbReference>
<dbReference type="Pfam" id="PF11817">
    <property type="entry name" value="Foie-gras_1"/>
    <property type="match status" value="1"/>
</dbReference>
<dbReference type="GO" id="GO:0016192">
    <property type="term" value="P:vesicle-mediated transport"/>
    <property type="evidence" value="ECO:0007669"/>
    <property type="project" value="UniProtKB-KW"/>
</dbReference>
<dbReference type="InterPro" id="IPR004344">
    <property type="entry name" value="TTL/TTLL_fam"/>
</dbReference>
<accession>A0ABD2QF94</accession>
<dbReference type="Pfam" id="PF12742">
    <property type="entry name" value="Gryzun-like"/>
    <property type="match status" value="1"/>
</dbReference>
<protein>
    <recommendedName>
        <fullName evidence="4">Trafficking protein particle complex subunit 11</fullName>
    </recommendedName>
</protein>
<proteinExistence type="inferred from homology"/>
<keyword evidence="5" id="KW-0813">Transport</keyword>
<feature type="region of interest" description="Disordered" evidence="8">
    <location>
        <begin position="1682"/>
        <end position="1701"/>
    </location>
</feature>
<feature type="domain" description="Trafficking protein particle complex subunit 11 C-terminal" evidence="10">
    <location>
        <begin position="1103"/>
        <end position="1158"/>
    </location>
</feature>
<evidence type="ECO:0000256" key="7">
    <source>
        <dbReference type="ARBA" id="ARBA00023034"/>
    </source>
</evidence>
<comment type="function">
    <text evidence="1">Involved in endoplasmic reticulum to Golgi apparatus trafficking at a very early stage.</text>
</comment>
<keyword evidence="7" id="KW-0333">Golgi apparatus</keyword>
<evidence type="ECO:0000256" key="6">
    <source>
        <dbReference type="ARBA" id="ARBA00022892"/>
    </source>
</evidence>
<keyword evidence="6" id="KW-0931">ER-Golgi transport</keyword>
<dbReference type="PANTHER" id="PTHR14374">
    <property type="entry name" value="FOIE GRAS"/>
    <property type="match status" value="1"/>
</dbReference>
<dbReference type="InterPro" id="IPR025876">
    <property type="entry name" value="TRAPPC11_C"/>
</dbReference>
<evidence type="ECO:0000256" key="2">
    <source>
        <dbReference type="ARBA" id="ARBA00004222"/>
    </source>
</evidence>
<dbReference type="EMBL" id="JBJKFK010000312">
    <property type="protein sequence ID" value="KAL3317902.1"/>
    <property type="molecule type" value="Genomic_DNA"/>
</dbReference>
<dbReference type="InterPro" id="IPR021773">
    <property type="entry name" value="TPC11"/>
</dbReference>
<evidence type="ECO:0000256" key="1">
    <source>
        <dbReference type="ARBA" id="ARBA00001995"/>
    </source>
</evidence>
<reference evidence="11 12" key="1">
    <citation type="submission" date="2024-11" db="EMBL/GenBank/DDBJ databases">
        <title>Adaptive evolution of stress response genes in parasites aligns with host niche diversity.</title>
        <authorList>
            <person name="Hahn C."/>
            <person name="Resl P."/>
        </authorList>
    </citation>
    <scope>NUCLEOTIDE SEQUENCE [LARGE SCALE GENOMIC DNA]</scope>
    <source>
        <strain evidence="11">EGGRZ-B1_66</strain>
        <tissue evidence="11">Body</tissue>
    </source>
</reference>
<gene>
    <name evidence="11" type="primary">TTLL4_1</name>
    <name evidence="11" type="ORF">Ciccas_003441</name>
</gene>
<dbReference type="PROSITE" id="PS51221">
    <property type="entry name" value="TTL"/>
    <property type="match status" value="1"/>
</dbReference>
<evidence type="ECO:0000259" key="10">
    <source>
        <dbReference type="Pfam" id="PF12742"/>
    </source>
</evidence>
<comment type="subcellular location">
    <subcellularLocation>
        <location evidence="2">Golgi apparatus</location>
        <location evidence="2">cis-Golgi network</location>
    </subcellularLocation>
</comment>
<organism evidence="11 12">
    <name type="scientific">Cichlidogyrus casuarinus</name>
    <dbReference type="NCBI Taxonomy" id="1844966"/>
    <lineage>
        <taxon>Eukaryota</taxon>
        <taxon>Metazoa</taxon>
        <taxon>Spiralia</taxon>
        <taxon>Lophotrochozoa</taxon>
        <taxon>Platyhelminthes</taxon>
        <taxon>Monogenea</taxon>
        <taxon>Monopisthocotylea</taxon>
        <taxon>Dactylogyridea</taxon>
        <taxon>Ancyrocephalidae</taxon>
        <taxon>Cichlidogyrus</taxon>
    </lineage>
</organism>
<dbReference type="Proteomes" id="UP001626550">
    <property type="component" value="Unassembled WGS sequence"/>
</dbReference>
<evidence type="ECO:0000313" key="12">
    <source>
        <dbReference type="Proteomes" id="UP001626550"/>
    </source>
</evidence>
<comment type="caution">
    <text evidence="11">The sequence shown here is derived from an EMBL/GenBank/DDBJ whole genome shotgun (WGS) entry which is preliminary data.</text>
</comment>
<dbReference type="Pfam" id="PF03133">
    <property type="entry name" value="TTL"/>
    <property type="match status" value="1"/>
</dbReference>
<feature type="region of interest" description="Disordered" evidence="8">
    <location>
        <begin position="1776"/>
        <end position="1796"/>
    </location>
</feature>
<evidence type="ECO:0000256" key="5">
    <source>
        <dbReference type="ARBA" id="ARBA00022448"/>
    </source>
</evidence>